<proteinExistence type="predicted"/>
<evidence type="ECO:0000313" key="10">
    <source>
        <dbReference type="Proteomes" id="UP000199673"/>
    </source>
</evidence>
<evidence type="ECO:0000313" key="9">
    <source>
        <dbReference type="EMBL" id="SFT88404.1"/>
    </source>
</evidence>
<feature type="domain" description="MacB-like periplasmic core" evidence="8">
    <location>
        <begin position="21"/>
        <end position="245"/>
    </location>
</feature>
<protein>
    <submittedName>
        <fullName evidence="9">Putative ABC transport system permease protein</fullName>
    </submittedName>
</protein>
<feature type="transmembrane region" description="Helical" evidence="6">
    <location>
        <begin position="295"/>
        <end position="316"/>
    </location>
</feature>
<dbReference type="Pfam" id="PF02687">
    <property type="entry name" value="FtsX"/>
    <property type="match status" value="2"/>
</dbReference>
<dbReference type="GO" id="GO:0022857">
    <property type="term" value="F:transmembrane transporter activity"/>
    <property type="evidence" value="ECO:0007669"/>
    <property type="project" value="TreeGrafter"/>
</dbReference>
<dbReference type="Pfam" id="PF12704">
    <property type="entry name" value="MacB_PCD"/>
    <property type="match status" value="2"/>
</dbReference>
<name>A0A1I7BMH7_9BACT</name>
<dbReference type="PANTHER" id="PTHR30572">
    <property type="entry name" value="MEMBRANE COMPONENT OF TRANSPORTER-RELATED"/>
    <property type="match status" value="1"/>
</dbReference>
<evidence type="ECO:0000259" key="7">
    <source>
        <dbReference type="Pfam" id="PF02687"/>
    </source>
</evidence>
<feature type="transmembrane region" description="Helical" evidence="6">
    <location>
        <begin position="729"/>
        <end position="756"/>
    </location>
</feature>
<keyword evidence="2" id="KW-1003">Cell membrane</keyword>
<evidence type="ECO:0000256" key="1">
    <source>
        <dbReference type="ARBA" id="ARBA00004651"/>
    </source>
</evidence>
<dbReference type="InterPro" id="IPR003838">
    <property type="entry name" value="ABC3_permease_C"/>
</dbReference>
<evidence type="ECO:0000256" key="5">
    <source>
        <dbReference type="ARBA" id="ARBA00023136"/>
    </source>
</evidence>
<accession>A0A1I7BMH7</accession>
<dbReference type="InterPro" id="IPR050250">
    <property type="entry name" value="Macrolide_Exporter_MacB"/>
</dbReference>
<feature type="domain" description="ABC3 transporter permease C-terminal" evidence="7">
    <location>
        <begin position="688"/>
        <end position="801"/>
    </location>
</feature>
<organism evidence="9 10">
    <name type="scientific">Algoriphagus locisalis</name>
    <dbReference type="NCBI Taxonomy" id="305507"/>
    <lineage>
        <taxon>Bacteria</taxon>
        <taxon>Pseudomonadati</taxon>
        <taxon>Bacteroidota</taxon>
        <taxon>Cytophagia</taxon>
        <taxon>Cytophagales</taxon>
        <taxon>Cyclobacteriaceae</taxon>
        <taxon>Algoriphagus</taxon>
    </lineage>
</organism>
<dbReference type="GO" id="GO:0005886">
    <property type="term" value="C:plasma membrane"/>
    <property type="evidence" value="ECO:0007669"/>
    <property type="project" value="UniProtKB-SubCell"/>
</dbReference>
<feature type="transmembrane region" description="Helical" evidence="6">
    <location>
        <begin position="21"/>
        <end position="41"/>
    </location>
</feature>
<feature type="domain" description="ABC3 transporter permease C-terminal" evidence="7">
    <location>
        <begin position="300"/>
        <end position="416"/>
    </location>
</feature>
<keyword evidence="10" id="KW-1185">Reference proteome</keyword>
<dbReference type="InterPro" id="IPR025857">
    <property type="entry name" value="MacB_PCD"/>
</dbReference>
<evidence type="ECO:0000259" key="8">
    <source>
        <dbReference type="Pfam" id="PF12704"/>
    </source>
</evidence>
<dbReference type="OrthoDB" id="5933722at2"/>
<keyword evidence="4 6" id="KW-1133">Transmembrane helix</keyword>
<dbReference type="Proteomes" id="UP000199673">
    <property type="component" value="Unassembled WGS sequence"/>
</dbReference>
<reference evidence="10" key="1">
    <citation type="submission" date="2016-10" db="EMBL/GenBank/DDBJ databases">
        <authorList>
            <person name="Varghese N."/>
            <person name="Submissions S."/>
        </authorList>
    </citation>
    <scope>NUCLEOTIDE SEQUENCE [LARGE SCALE GENOMIC DNA]</scope>
    <source>
        <strain evidence="10">DSM 23445</strain>
    </source>
</reference>
<dbReference type="AlphaFoldDB" id="A0A1I7BMH7"/>
<evidence type="ECO:0000256" key="3">
    <source>
        <dbReference type="ARBA" id="ARBA00022692"/>
    </source>
</evidence>
<sequence>MLKNYLKILIRNTKKSPLYMFINVFGLAVGMAVSILIFLFVQHELSYDKYNANADRIYRVSRSWSNADGEVSLHLGHLAPPFGPLIKADFEDQVEEVVRFFNAGLLIKSGENTFVEDEFFFADPEVFDVFSWKMLEGDPKASLNQSDGVLISEDMANKYFGDVKATGKELLAEVDGMEMTFQVRGVFENVPDNSHMHPDFIASMNPVIQFYGGLEPFMSNYGSNNFSTYVLMKEGYDYKNLEAQFPAMIDRNMGEAQAGIPMSKTTALTMWPLEDIHLYSNLDSEIEANSNIDYVYIYFAVALFILLIACINFMNLSTARSSMRSMEVGLRKVMGADKSRLIRQFMGESFMLTCVSMIFALILVYLFLPTFSNFTDKELSLNFLQNPEYIIGIVGLIAFVGLISGSYPALFLSGFSPAKVLKGAFKAGKGHENFRSVLVVGQFAISVVLIVAVLVVVRQLDFMQSKDLGFEKEDIVVLPSSPAIEQNYQIIKDRLERQQGIQSVSISSRVPSGRLLDSQGSTAEIDGEMTQLNVRIADVHVAHNFLDTYGIPVVAGRDFDFDLASDSTEAFILNEAAIREIGWQTAEEAIGKKFYYGGRRGFVTGVMKDFHFESLHQPIVPIVFMISQDRNNQVSLKIDAENKEQTLAYLKEEWATLRSDFPFEPIFVDEGFNRQYEAEERVKTIFTFFSGLAVIISILGLLGLTTFATQQRTREIGIRKVMGAETGNILILLGKDFLKLVMIGFLIAIPISWFGMSNWLEDFAYKIGISWTVFLWAGLIAGAIAAITVMSQSLKAAWADPVKSIKSE</sequence>
<comment type="subcellular location">
    <subcellularLocation>
        <location evidence="1">Cell membrane</location>
        <topology evidence="1">Multi-pass membrane protein</topology>
    </subcellularLocation>
</comment>
<feature type="transmembrane region" description="Helical" evidence="6">
    <location>
        <begin position="685"/>
        <end position="708"/>
    </location>
</feature>
<feature type="transmembrane region" description="Helical" evidence="6">
    <location>
        <begin position="768"/>
        <end position="789"/>
    </location>
</feature>
<feature type="domain" description="MacB-like periplasmic core" evidence="8">
    <location>
        <begin position="444"/>
        <end position="621"/>
    </location>
</feature>
<feature type="transmembrane region" description="Helical" evidence="6">
    <location>
        <begin position="389"/>
        <end position="415"/>
    </location>
</feature>
<feature type="transmembrane region" description="Helical" evidence="6">
    <location>
        <begin position="350"/>
        <end position="369"/>
    </location>
</feature>
<evidence type="ECO:0000256" key="6">
    <source>
        <dbReference type="SAM" id="Phobius"/>
    </source>
</evidence>
<gene>
    <name evidence="9" type="ORF">SAMN04489724_2547</name>
</gene>
<dbReference type="RefSeq" id="WP_091693565.1">
    <property type="nucleotide sequence ID" value="NZ_FPBF01000003.1"/>
</dbReference>
<keyword evidence="5 6" id="KW-0472">Membrane</keyword>
<dbReference type="STRING" id="305507.SAMN04489724_2547"/>
<dbReference type="PANTHER" id="PTHR30572:SF18">
    <property type="entry name" value="ABC-TYPE MACROLIDE FAMILY EXPORT SYSTEM PERMEASE COMPONENT 2"/>
    <property type="match status" value="1"/>
</dbReference>
<feature type="transmembrane region" description="Helical" evidence="6">
    <location>
        <begin position="436"/>
        <end position="457"/>
    </location>
</feature>
<evidence type="ECO:0000256" key="4">
    <source>
        <dbReference type="ARBA" id="ARBA00022989"/>
    </source>
</evidence>
<dbReference type="EMBL" id="FPBF01000003">
    <property type="protein sequence ID" value="SFT88404.1"/>
    <property type="molecule type" value="Genomic_DNA"/>
</dbReference>
<keyword evidence="3 6" id="KW-0812">Transmembrane</keyword>
<evidence type="ECO:0000256" key="2">
    <source>
        <dbReference type="ARBA" id="ARBA00022475"/>
    </source>
</evidence>